<comment type="similarity">
    <text evidence="1">Belongs to the class-I pyridine nucleotide-disulfide oxidoreductase family.</text>
</comment>
<accession>A0A062V6Z0</accession>
<dbReference type="SUPFAM" id="SSF51905">
    <property type="entry name" value="FAD/NAD(P)-binding domain"/>
    <property type="match status" value="1"/>
</dbReference>
<evidence type="ECO:0000256" key="2">
    <source>
        <dbReference type="ARBA" id="ARBA00022630"/>
    </source>
</evidence>
<dbReference type="GO" id="GO:0004148">
    <property type="term" value="F:dihydrolipoyl dehydrogenase (NADH) activity"/>
    <property type="evidence" value="ECO:0007669"/>
    <property type="project" value="UniProtKB-EC"/>
</dbReference>
<dbReference type="InterPro" id="IPR050151">
    <property type="entry name" value="Class-I_Pyr_Nuc-Dis_Oxidored"/>
</dbReference>
<protein>
    <submittedName>
        <fullName evidence="7">Pyruvate/2-oxoglutarate dehydrogenase complex, dihydrolipoamide dehydrogenase component</fullName>
        <ecNumber evidence="7">1.8.1.4</ecNumber>
    </submittedName>
</protein>
<evidence type="ECO:0000259" key="5">
    <source>
        <dbReference type="Pfam" id="PF02852"/>
    </source>
</evidence>
<comment type="caution">
    <text evidence="7">The sequence shown here is derived from an EMBL/GenBank/DDBJ whole genome shotgun (WGS) entry which is preliminary data.</text>
</comment>
<dbReference type="PIRSF" id="PIRSF000350">
    <property type="entry name" value="Mercury_reductase_MerA"/>
    <property type="match status" value="1"/>
</dbReference>
<dbReference type="InterPro" id="IPR016156">
    <property type="entry name" value="FAD/NAD-linked_Rdtase_dimer_sf"/>
</dbReference>
<dbReference type="SUPFAM" id="SSF55424">
    <property type="entry name" value="FAD/NAD-linked reductases, dimerisation (C-terminal) domain"/>
    <property type="match status" value="1"/>
</dbReference>
<evidence type="ECO:0000313" key="8">
    <source>
        <dbReference type="Proteomes" id="UP000027153"/>
    </source>
</evidence>
<dbReference type="EMBL" id="JMIY01000005">
    <property type="protein sequence ID" value="KCZ71539.1"/>
    <property type="molecule type" value="Genomic_DNA"/>
</dbReference>
<dbReference type="EC" id="1.8.1.4" evidence="7"/>
<dbReference type="PRINTS" id="PR00411">
    <property type="entry name" value="PNDRDTASEI"/>
</dbReference>
<keyword evidence="7" id="KW-0560">Oxidoreductase</keyword>
<gene>
    <name evidence="7" type="ORF">ANME2D_02272</name>
</gene>
<evidence type="ECO:0000256" key="1">
    <source>
        <dbReference type="ARBA" id="ARBA00007532"/>
    </source>
</evidence>
<evidence type="ECO:0000256" key="4">
    <source>
        <dbReference type="ARBA" id="ARBA00023027"/>
    </source>
</evidence>
<reference evidence="7 8" key="1">
    <citation type="journal article" date="2013" name="Nature">
        <title>Anaerobic oxidation of methane coupled to nitrate reduction in a novel archaeal lineage.</title>
        <authorList>
            <person name="Haroon M.F."/>
            <person name="Hu S."/>
            <person name="Shi Y."/>
            <person name="Imelfort M."/>
            <person name="Keller J."/>
            <person name="Hugenholtz P."/>
            <person name="Yuan Z."/>
            <person name="Tyson G.W."/>
        </authorList>
    </citation>
    <scope>NUCLEOTIDE SEQUENCE [LARGE SCALE GENOMIC DNA]</scope>
    <source>
        <strain evidence="7 8">ANME-2d</strain>
    </source>
</reference>
<keyword evidence="2" id="KW-0285">Flavoprotein</keyword>
<dbReference type="InterPro" id="IPR001100">
    <property type="entry name" value="Pyr_nuc-diS_OxRdtase"/>
</dbReference>
<dbReference type="GO" id="GO:0050660">
    <property type="term" value="F:flavin adenine dinucleotide binding"/>
    <property type="evidence" value="ECO:0007669"/>
    <property type="project" value="TreeGrafter"/>
</dbReference>
<sequence length="475" mass="52955">MKKYDMIIVGTGSAMNFVGPVLESNPNAKIAVIDKDEPGGICLTRACIPSKLLIYPADLVRLIENVEKFGIDVELKSIDFKWIMERMRSKISEEINKISKGLESSPNVDYYQDIAEFIAPYTMKVGDETITSKLILLGAGSKPMIPPVKGLSDVGYQTSDTLLRMTELPESMAIMGGGFIAAEYGHFFSTMGSKVTIIGRNPRFLPDEEPEISELAKREMSEHMDIITNHEVVEVQDSGDGKKKVIAQDRSSGKKMDLTVDEILVATGRASNSDILHPERGGIETDRKGWIAVNEYFETSQPNVWAFGDADGKYLFTHVANFEARTVYYNAFQNKKIKANYHAVPHAVYSHPEIAGVGMGEKEAVEKYGEKNVLIGFYRYQDTARGQSMEAKDDFVKVIVERGTNKILGAHIIGPYASILIQEVVNLMYTPQQSANPIREGMHIHPALSEVVQRAFSALMPPAHYHHVLERLRYT</sequence>
<dbReference type="GO" id="GO:0006103">
    <property type="term" value="P:2-oxoglutarate metabolic process"/>
    <property type="evidence" value="ECO:0007669"/>
    <property type="project" value="TreeGrafter"/>
</dbReference>
<dbReference type="InterPro" id="IPR036188">
    <property type="entry name" value="FAD/NAD-bd_sf"/>
</dbReference>
<proteinExistence type="inferred from homology"/>
<dbReference type="AlphaFoldDB" id="A0A062V6Z0"/>
<dbReference type="Proteomes" id="UP000027153">
    <property type="component" value="Unassembled WGS sequence"/>
</dbReference>
<dbReference type="NCBIfam" id="NF004947">
    <property type="entry name" value="PRK06292.2-5"/>
    <property type="match status" value="1"/>
</dbReference>
<dbReference type="PANTHER" id="PTHR22912">
    <property type="entry name" value="DISULFIDE OXIDOREDUCTASE"/>
    <property type="match status" value="1"/>
</dbReference>
<dbReference type="Gene3D" id="3.50.50.60">
    <property type="entry name" value="FAD/NAD(P)-binding domain"/>
    <property type="match status" value="2"/>
</dbReference>
<dbReference type="PRINTS" id="PR00368">
    <property type="entry name" value="FADPNR"/>
</dbReference>
<keyword evidence="4" id="KW-0520">NAD</keyword>
<name>A0A062V6Z0_9EURY</name>
<dbReference type="RefSeq" id="WP_048091546.1">
    <property type="nucleotide sequence ID" value="NZ_JMIY01000005.1"/>
</dbReference>
<dbReference type="Pfam" id="PF02852">
    <property type="entry name" value="Pyr_redox_dim"/>
    <property type="match status" value="1"/>
</dbReference>
<dbReference type="Pfam" id="PF07992">
    <property type="entry name" value="Pyr_redox_2"/>
    <property type="match status" value="1"/>
</dbReference>
<dbReference type="OrthoDB" id="27922at2157"/>
<dbReference type="PANTHER" id="PTHR22912:SF151">
    <property type="entry name" value="DIHYDROLIPOYL DEHYDROGENASE, MITOCHONDRIAL"/>
    <property type="match status" value="1"/>
</dbReference>
<dbReference type="InterPro" id="IPR023753">
    <property type="entry name" value="FAD/NAD-binding_dom"/>
</dbReference>
<dbReference type="InterPro" id="IPR004099">
    <property type="entry name" value="Pyr_nucl-diS_OxRdtase_dimer"/>
</dbReference>
<feature type="domain" description="Pyridine nucleotide-disulphide oxidoreductase dimerisation" evidence="5">
    <location>
        <begin position="344"/>
        <end position="455"/>
    </location>
</feature>
<keyword evidence="3" id="KW-0274">FAD</keyword>
<dbReference type="PATRIC" id="fig|1392998.3.peg.2267"/>
<keyword evidence="7" id="KW-0670">Pyruvate</keyword>
<evidence type="ECO:0000313" key="7">
    <source>
        <dbReference type="EMBL" id="KCZ71539.1"/>
    </source>
</evidence>
<keyword evidence="8" id="KW-1185">Reference proteome</keyword>
<dbReference type="Gene3D" id="3.30.390.30">
    <property type="match status" value="1"/>
</dbReference>
<evidence type="ECO:0000256" key="3">
    <source>
        <dbReference type="ARBA" id="ARBA00022827"/>
    </source>
</evidence>
<evidence type="ECO:0000259" key="6">
    <source>
        <dbReference type="Pfam" id="PF07992"/>
    </source>
</evidence>
<organism evidence="7 8">
    <name type="scientific">Candidatus Methanoperedens nitratireducens</name>
    <dbReference type="NCBI Taxonomy" id="1392998"/>
    <lineage>
        <taxon>Archaea</taxon>
        <taxon>Methanobacteriati</taxon>
        <taxon>Methanobacteriota</taxon>
        <taxon>Stenosarchaea group</taxon>
        <taxon>Methanomicrobia</taxon>
        <taxon>Methanosarcinales</taxon>
        <taxon>ANME-2 cluster</taxon>
        <taxon>Candidatus Methanoperedentaceae</taxon>
        <taxon>Candidatus Methanoperedens</taxon>
    </lineage>
</organism>
<feature type="domain" description="FAD/NAD(P)-binding" evidence="6">
    <location>
        <begin position="4"/>
        <end position="322"/>
    </location>
</feature>